<reference evidence="2 3" key="1">
    <citation type="submission" date="2020-10" db="EMBL/GenBank/DDBJ databases">
        <title>Sequencing the genomes of 1000 actinobacteria strains.</title>
        <authorList>
            <person name="Klenk H.-P."/>
        </authorList>
    </citation>
    <scope>NUCLEOTIDE SEQUENCE [LARGE SCALE GENOMIC DNA]</scope>
    <source>
        <strain evidence="2 3">DSM 45157</strain>
    </source>
</reference>
<keyword evidence="3" id="KW-1185">Reference proteome</keyword>
<dbReference type="InterPro" id="IPR010982">
    <property type="entry name" value="Lambda_DNA-bd_dom_sf"/>
</dbReference>
<dbReference type="RefSeq" id="WP_191275133.1">
    <property type="nucleotide sequence ID" value="NZ_BMXJ01000008.1"/>
</dbReference>
<comment type="caution">
    <text evidence="2">The sequence shown here is derived from an EMBL/GenBank/DDBJ whole genome shotgun (WGS) entry which is preliminary data.</text>
</comment>
<organism evidence="2 3">
    <name type="scientific">Nocardiopsis terrae</name>
    <dbReference type="NCBI Taxonomy" id="372655"/>
    <lineage>
        <taxon>Bacteria</taxon>
        <taxon>Bacillati</taxon>
        <taxon>Actinomycetota</taxon>
        <taxon>Actinomycetes</taxon>
        <taxon>Streptosporangiales</taxon>
        <taxon>Nocardiopsidaceae</taxon>
        <taxon>Nocardiopsis</taxon>
    </lineage>
</organism>
<dbReference type="Proteomes" id="UP000598217">
    <property type="component" value="Unassembled WGS sequence"/>
</dbReference>
<gene>
    <name evidence="2" type="ORF">H4W79_003703</name>
</gene>
<dbReference type="Gene3D" id="1.10.260.40">
    <property type="entry name" value="lambda repressor-like DNA-binding domains"/>
    <property type="match status" value="1"/>
</dbReference>
<dbReference type="InterPro" id="IPR001387">
    <property type="entry name" value="Cro/C1-type_HTH"/>
</dbReference>
<feature type="domain" description="HTH cro/C1-type" evidence="1">
    <location>
        <begin position="29"/>
        <end position="84"/>
    </location>
</feature>
<name>A0ABR9HKE5_9ACTN</name>
<proteinExistence type="predicted"/>
<dbReference type="CDD" id="cd00093">
    <property type="entry name" value="HTH_XRE"/>
    <property type="match status" value="1"/>
</dbReference>
<accession>A0ABR9HKE5</accession>
<sequence length="154" mass="17371">MNTAPAVRWLWLLPEARQVLEARELAVILRCYRKLTGLSQSAMGELLGYNPSYVSLLERRQRTINDRQGLSPASRALAIPPHALEITAEEDADFLAALQFGESTERLAAIARQAGRAVKAVEELWPLVARLEARLREERVDYGRPVRERPSALR</sequence>
<protein>
    <submittedName>
        <fullName evidence="2">Transcriptional regulator with XRE-family HTH domain</fullName>
    </submittedName>
</protein>
<evidence type="ECO:0000313" key="2">
    <source>
        <dbReference type="EMBL" id="MBE1459489.1"/>
    </source>
</evidence>
<dbReference type="EMBL" id="JADBDY010000001">
    <property type="protein sequence ID" value="MBE1459489.1"/>
    <property type="molecule type" value="Genomic_DNA"/>
</dbReference>
<dbReference type="PROSITE" id="PS50943">
    <property type="entry name" value="HTH_CROC1"/>
    <property type="match status" value="1"/>
</dbReference>
<evidence type="ECO:0000313" key="3">
    <source>
        <dbReference type="Proteomes" id="UP000598217"/>
    </source>
</evidence>
<dbReference type="SUPFAM" id="SSF47413">
    <property type="entry name" value="lambda repressor-like DNA-binding domains"/>
    <property type="match status" value="1"/>
</dbReference>
<evidence type="ECO:0000259" key="1">
    <source>
        <dbReference type="PROSITE" id="PS50943"/>
    </source>
</evidence>